<evidence type="ECO:0000313" key="2">
    <source>
        <dbReference type="EMBL" id="EIM31746.1"/>
    </source>
</evidence>
<keyword evidence="1" id="KW-0812">Transmembrane</keyword>
<dbReference type="OrthoDB" id="6401090at2"/>
<proteinExistence type="predicted"/>
<evidence type="ECO:0000313" key="3">
    <source>
        <dbReference type="Proteomes" id="UP000053899"/>
    </source>
</evidence>
<accession>I4Z6A4</accession>
<dbReference type="RefSeq" id="WP_009453159.1">
    <property type="nucleotide sequence ID" value="NZ_JH660668.1"/>
</dbReference>
<feature type="transmembrane region" description="Helical" evidence="1">
    <location>
        <begin position="69"/>
        <end position="88"/>
    </location>
</feature>
<dbReference type="Proteomes" id="UP000053899">
    <property type="component" value="Unassembled WGS sequence"/>
</dbReference>
<name>I4Z6A4_9BURK</name>
<dbReference type="HOGENOM" id="CLU_080993_0_0_4"/>
<protein>
    <recommendedName>
        <fullName evidence="4">Ferric reductase like transmembrane component</fullName>
    </recommendedName>
</protein>
<feature type="transmembrane region" description="Helical" evidence="1">
    <location>
        <begin position="242"/>
        <end position="267"/>
    </location>
</feature>
<keyword evidence="1" id="KW-1133">Transmembrane helix</keyword>
<reference evidence="2 3" key="1">
    <citation type="submission" date="2012-04" db="EMBL/GenBank/DDBJ databases">
        <title>Improved High-Quality Draft sequence of Leptothrix ochracea L12.</title>
        <authorList>
            <consortium name="US DOE Joint Genome Institute"/>
            <person name="Lucas S."/>
            <person name="Han J."/>
            <person name="Lapidus A."/>
            <person name="Cheng J.-F."/>
            <person name="Goodwin L."/>
            <person name="Pitluck S."/>
            <person name="Peters L."/>
            <person name="Zeytun A."/>
            <person name="Detter J.C."/>
            <person name="Han C."/>
            <person name="Tapia R."/>
            <person name="Land M."/>
            <person name="Hauser L."/>
            <person name="Kyrpides N."/>
            <person name="Ivanova N."/>
            <person name="Pagani I."/>
            <person name="Stepanauskas R."/>
            <person name="Masland D."/>
            <person name="Poulton N."/>
            <person name="Emerson D."/>
            <person name="Fleming E."/>
            <person name="Woyke T."/>
        </authorList>
    </citation>
    <scope>NUCLEOTIDE SEQUENCE [LARGE SCALE GENOMIC DNA]</scope>
    <source>
        <strain evidence="2 3">L12</strain>
    </source>
</reference>
<keyword evidence="1" id="KW-0472">Membrane</keyword>
<keyword evidence="3" id="KW-1185">Reference proteome</keyword>
<dbReference type="GeneID" id="92352000"/>
<organism evidence="2 3">
    <name type="scientific">Leptothrix ochracea L12</name>
    <dbReference type="NCBI Taxonomy" id="735332"/>
    <lineage>
        <taxon>Bacteria</taxon>
        <taxon>Pseudomonadati</taxon>
        <taxon>Pseudomonadota</taxon>
        <taxon>Betaproteobacteria</taxon>
        <taxon>Burkholderiales</taxon>
        <taxon>Sphaerotilaceae</taxon>
        <taxon>Leptothrix</taxon>
    </lineage>
</organism>
<feature type="transmembrane region" description="Helical" evidence="1">
    <location>
        <begin position="28"/>
        <end position="48"/>
    </location>
</feature>
<dbReference type="AlphaFoldDB" id="I4Z6A4"/>
<feature type="transmembrane region" description="Helical" evidence="1">
    <location>
        <begin position="94"/>
        <end position="113"/>
    </location>
</feature>
<gene>
    <name evidence="2" type="ORF">LepocDRAFT_00004870</name>
</gene>
<evidence type="ECO:0000256" key="1">
    <source>
        <dbReference type="SAM" id="Phobius"/>
    </source>
</evidence>
<sequence>MLYALITALVLGVWKISSIGLFKAGDDVGYWLGVSGGVMMLFIFLYPLRKHIRFFHRLGQMKGWLVVHMALGIGGPLLILAHSTFHIGSLNAAVALYSMLIVAGSGIVGRFVYVRITRGVQGEKDQLRLWRDRVGWDKGDMRSLFKLVPSLETRLVEFESFALTEDPGWHGVVSRLFVLPWAEWRVYRTCLADMEAPMRALAEKNQWHAYDRVRRNRNARVLVRKDMDAVLRVAQVSAYERLFALWHVAHIPFVYLLIISAIVHVIAVHAY</sequence>
<dbReference type="EMBL" id="JH660668">
    <property type="protein sequence ID" value="EIM31746.1"/>
    <property type="molecule type" value="Genomic_DNA"/>
</dbReference>
<evidence type="ECO:0008006" key="4">
    <source>
        <dbReference type="Google" id="ProtNLM"/>
    </source>
</evidence>